<evidence type="ECO:0008006" key="3">
    <source>
        <dbReference type="Google" id="ProtNLM"/>
    </source>
</evidence>
<feature type="transmembrane region" description="Helical" evidence="1">
    <location>
        <begin position="69"/>
        <end position="90"/>
    </location>
</feature>
<protein>
    <recommendedName>
        <fullName evidence="3">SMODS and SLOG-associating 2TM effector domain-containing protein</fullName>
    </recommendedName>
</protein>
<dbReference type="AlphaFoldDB" id="A0A6C0E9L2"/>
<keyword evidence="1" id="KW-1133">Transmembrane helix</keyword>
<sequence length="161" mass="18028">MAEEKNIRDVGIVINDAKSNASELPEDFDQVASKKFQSNIITTVVRPYLLKDFKDTFKSRHIWAKVASVNYFCAELFVVASLVLSFIASFYGDTRISFASGLCSVGTIALNRLAGYYKNQSTKATFQVNELLHALNIKYHVPDLLNDIDSGEQEIDKVLKP</sequence>
<feature type="transmembrane region" description="Helical" evidence="1">
    <location>
        <begin position="96"/>
        <end position="114"/>
    </location>
</feature>
<proteinExistence type="predicted"/>
<dbReference type="EMBL" id="MN739775">
    <property type="protein sequence ID" value="QHT25794.1"/>
    <property type="molecule type" value="Genomic_DNA"/>
</dbReference>
<name>A0A6C0E9L2_9ZZZZ</name>
<evidence type="ECO:0000313" key="2">
    <source>
        <dbReference type="EMBL" id="QHT25794.1"/>
    </source>
</evidence>
<keyword evidence="1" id="KW-0472">Membrane</keyword>
<keyword evidence="1" id="KW-0812">Transmembrane</keyword>
<organism evidence="2">
    <name type="scientific">viral metagenome</name>
    <dbReference type="NCBI Taxonomy" id="1070528"/>
    <lineage>
        <taxon>unclassified sequences</taxon>
        <taxon>metagenomes</taxon>
        <taxon>organismal metagenomes</taxon>
    </lineage>
</organism>
<reference evidence="2" key="1">
    <citation type="journal article" date="2020" name="Nature">
        <title>Giant virus diversity and host interactions through global metagenomics.</title>
        <authorList>
            <person name="Schulz F."/>
            <person name="Roux S."/>
            <person name="Paez-Espino D."/>
            <person name="Jungbluth S."/>
            <person name="Walsh D.A."/>
            <person name="Denef V.J."/>
            <person name="McMahon K.D."/>
            <person name="Konstantinidis K.T."/>
            <person name="Eloe-Fadrosh E.A."/>
            <person name="Kyrpides N.C."/>
            <person name="Woyke T."/>
        </authorList>
    </citation>
    <scope>NUCLEOTIDE SEQUENCE</scope>
    <source>
        <strain evidence="2">GVMAG-M-3300023179-27</strain>
    </source>
</reference>
<evidence type="ECO:0000256" key="1">
    <source>
        <dbReference type="SAM" id="Phobius"/>
    </source>
</evidence>
<accession>A0A6C0E9L2</accession>